<dbReference type="CDD" id="cd02440">
    <property type="entry name" value="AdoMet_MTases"/>
    <property type="match status" value="1"/>
</dbReference>
<keyword evidence="5" id="KW-0489">Methyltransferase</keyword>
<reference evidence="5 6" key="1">
    <citation type="submission" date="2020-06" db="EMBL/GenBank/DDBJ databases">
        <title>Methanolobus halotolerans sp. nov., isolated from a saline lake Tus in Siberia.</title>
        <authorList>
            <person name="Shen Y."/>
            <person name="Chen S.-C."/>
            <person name="Lai M.-C."/>
            <person name="Huang H.-H."/>
            <person name="Chiu H.-H."/>
            <person name="Tang S.-L."/>
            <person name="Rogozin D.Y."/>
            <person name="Degermendzhy A.G."/>
        </authorList>
    </citation>
    <scope>NUCLEOTIDE SEQUENCE [LARGE SCALE GENOMIC DNA]</scope>
    <source>
        <strain evidence="5 6">DSM 21339</strain>
    </source>
</reference>
<evidence type="ECO:0000313" key="5">
    <source>
        <dbReference type="EMBL" id="QLC50153.1"/>
    </source>
</evidence>
<gene>
    <name evidence="5" type="ORF">HWN40_07810</name>
</gene>
<dbReference type="GO" id="GO:0008168">
    <property type="term" value="F:methyltransferase activity"/>
    <property type="evidence" value="ECO:0007669"/>
    <property type="project" value="UniProtKB-KW"/>
</dbReference>
<dbReference type="GO" id="GO:0003723">
    <property type="term" value="F:RNA binding"/>
    <property type="evidence" value="ECO:0007669"/>
    <property type="project" value="UniProtKB-KW"/>
</dbReference>
<dbReference type="RefSeq" id="WP_176965209.1">
    <property type="nucleotide sequence ID" value="NZ_CP058215.1"/>
</dbReference>
<organism evidence="5 6">
    <name type="scientific">Methanolobus zinderi</name>
    <dbReference type="NCBI Taxonomy" id="536044"/>
    <lineage>
        <taxon>Archaea</taxon>
        <taxon>Methanobacteriati</taxon>
        <taxon>Methanobacteriota</taxon>
        <taxon>Stenosarchaea group</taxon>
        <taxon>Methanomicrobia</taxon>
        <taxon>Methanosarcinales</taxon>
        <taxon>Methanosarcinaceae</taxon>
        <taxon>Methanolobus</taxon>
    </lineage>
</organism>
<dbReference type="KEGG" id="mzi:HWN40_07810"/>
<proteinExistence type="inferred from homology"/>
<feature type="domain" description="RNA-binding S4" evidence="4">
    <location>
        <begin position="1"/>
        <end position="67"/>
    </location>
</feature>
<dbReference type="InterPro" id="IPR036986">
    <property type="entry name" value="S4_RNA-bd_sf"/>
</dbReference>
<keyword evidence="5" id="KW-0808">Transferase</keyword>
<dbReference type="Pfam" id="PF01479">
    <property type="entry name" value="S4"/>
    <property type="match status" value="1"/>
</dbReference>
<dbReference type="EMBL" id="CP058215">
    <property type="protein sequence ID" value="QLC50153.1"/>
    <property type="molecule type" value="Genomic_DNA"/>
</dbReference>
<name>A0A7D5E6U4_9EURY</name>
<evidence type="ECO:0000256" key="3">
    <source>
        <dbReference type="PROSITE-ProRule" id="PRU00182"/>
    </source>
</evidence>
<dbReference type="Gene3D" id="3.40.50.150">
    <property type="entry name" value="Vaccinia Virus protein VP39"/>
    <property type="match status" value="1"/>
</dbReference>
<dbReference type="Proteomes" id="UP000509594">
    <property type="component" value="Chromosome"/>
</dbReference>
<dbReference type="InterPro" id="IPR002877">
    <property type="entry name" value="RNA_MeTrfase_FtsJ_dom"/>
</dbReference>
<dbReference type="InterPro" id="IPR047048">
    <property type="entry name" value="TlyA"/>
</dbReference>
<keyword evidence="6" id="KW-1185">Reference proteome</keyword>
<dbReference type="PROSITE" id="PS50889">
    <property type="entry name" value="S4"/>
    <property type="match status" value="1"/>
</dbReference>
<dbReference type="GO" id="GO:0032259">
    <property type="term" value="P:methylation"/>
    <property type="evidence" value="ECO:0007669"/>
    <property type="project" value="UniProtKB-KW"/>
</dbReference>
<evidence type="ECO:0000256" key="2">
    <source>
        <dbReference type="ARBA" id="ARBA00029460"/>
    </source>
</evidence>
<keyword evidence="1 3" id="KW-0694">RNA-binding</keyword>
<dbReference type="Gene3D" id="3.10.290.10">
    <property type="entry name" value="RNA-binding S4 domain"/>
    <property type="match status" value="1"/>
</dbReference>
<accession>A0A7D5E6U4</accession>
<dbReference type="InterPro" id="IPR029063">
    <property type="entry name" value="SAM-dependent_MTases_sf"/>
</dbReference>
<dbReference type="SUPFAM" id="SSF55174">
    <property type="entry name" value="Alpha-L RNA-binding motif"/>
    <property type="match status" value="1"/>
</dbReference>
<dbReference type="PANTHER" id="PTHR32319">
    <property type="entry name" value="BACTERIAL HEMOLYSIN-LIKE PROTEIN"/>
    <property type="match status" value="1"/>
</dbReference>
<dbReference type="GeneID" id="55821571"/>
<dbReference type="OrthoDB" id="134864at2157"/>
<evidence type="ECO:0000256" key="1">
    <source>
        <dbReference type="ARBA" id="ARBA00022884"/>
    </source>
</evidence>
<dbReference type="InterPro" id="IPR002942">
    <property type="entry name" value="S4_RNA-bd"/>
</dbReference>
<dbReference type="PANTHER" id="PTHR32319:SF0">
    <property type="entry name" value="BACTERIAL HEMOLYSIN-LIKE PROTEIN"/>
    <property type="match status" value="1"/>
</dbReference>
<dbReference type="CDD" id="cd00165">
    <property type="entry name" value="S4"/>
    <property type="match status" value="1"/>
</dbReference>
<dbReference type="AlphaFoldDB" id="A0A7D5E6U4"/>
<sequence length="220" mass="24486">MRLDAYLVEMGYFKSRARAKNAIRDGNVRVGGNVMKKPSKDISAEDEIEVEEGLDMPKGYFKLRKIQEASGLIGENDSVLDIGSSAGGFLLFASEIAASVRGVEFSKDFRSELGKIAYEKNNVSVIFADAFSSPLEEISPEKVDVLLIDMTLEPLDSVKALERMLPLVKTGGKFLLVIKIENRKNRKPILARIEDCGVRIQDVIEPEQKEIYIVGEKTEE</sequence>
<dbReference type="Pfam" id="PF01728">
    <property type="entry name" value="FtsJ"/>
    <property type="match status" value="1"/>
</dbReference>
<dbReference type="SUPFAM" id="SSF53335">
    <property type="entry name" value="S-adenosyl-L-methionine-dependent methyltransferases"/>
    <property type="match status" value="1"/>
</dbReference>
<evidence type="ECO:0000259" key="4">
    <source>
        <dbReference type="SMART" id="SM00363"/>
    </source>
</evidence>
<protein>
    <submittedName>
        <fullName evidence="5">Methyltransferase domain-containing protein</fullName>
    </submittedName>
</protein>
<comment type="similarity">
    <text evidence="2">Belongs to the TlyA family.</text>
</comment>
<evidence type="ECO:0000313" key="6">
    <source>
        <dbReference type="Proteomes" id="UP000509594"/>
    </source>
</evidence>
<dbReference type="SMART" id="SM00363">
    <property type="entry name" value="S4"/>
    <property type="match status" value="1"/>
</dbReference>